<dbReference type="Proteomes" id="UP001608902">
    <property type="component" value="Unassembled WGS sequence"/>
</dbReference>
<organism evidence="2 3">
    <name type="scientific">Gnathostoma spinigerum</name>
    <dbReference type="NCBI Taxonomy" id="75299"/>
    <lineage>
        <taxon>Eukaryota</taxon>
        <taxon>Metazoa</taxon>
        <taxon>Ecdysozoa</taxon>
        <taxon>Nematoda</taxon>
        <taxon>Chromadorea</taxon>
        <taxon>Rhabditida</taxon>
        <taxon>Spirurina</taxon>
        <taxon>Gnathostomatomorpha</taxon>
        <taxon>Gnathostomatoidea</taxon>
        <taxon>Gnathostomatidae</taxon>
        <taxon>Gnathostoma</taxon>
    </lineage>
</organism>
<name>A0ABD6EQK6_9BILA</name>
<keyword evidence="3" id="KW-1185">Reference proteome</keyword>
<feature type="region of interest" description="Disordered" evidence="1">
    <location>
        <begin position="137"/>
        <end position="157"/>
    </location>
</feature>
<accession>A0ABD6EQK6</accession>
<evidence type="ECO:0000313" key="3">
    <source>
        <dbReference type="Proteomes" id="UP001608902"/>
    </source>
</evidence>
<evidence type="ECO:0000313" key="2">
    <source>
        <dbReference type="EMBL" id="MFH4978540.1"/>
    </source>
</evidence>
<reference evidence="2 3" key="1">
    <citation type="submission" date="2024-08" db="EMBL/GenBank/DDBJ databases">
        <title>Gnathostoma spinigerum genome.</title>
        <authorList>
            <person name="Gonzalez-Bertolin B."/>
            <person name="Monzon S."/>
            <person name="Zaballos A."/>
            <person name="Jimenez P."/>
            <person name="Dekumyoy P."/>
            <person name="Varona S."/>
            <person name="Cuesta I."/>
            <person name="Sumanam S."/>
            <person name="Adisakwattana P."/>
            <person name="Gasser R.B."/>
            <person name="Hernandez-Gonzalez A."/>
            <person name="Young N.D."/>
            <person name="Perteguer M.J."/>
        </authorList>
    </citation>
    <scope>NUCLEOTIDE SEQUENCE [LARGE SCALE GENOMIC DNA]</scope>
    <source>
        <strain evidence="2">AL3</strain>
        <tissue evidence="2">Liver</tissue>
    </source>
</reference>
<gene>
    <name evidence="2" type="ORF">AB6A40_005249</name>
</gene>
<evidence type="ECO:0000256" key="1">
    <source>
        <dbReference type="SAM" id="MobiDB-lite"/>
    </source>
</evidence>
<feature type="region of interest" description="Disordered" evidence="1">
    <location>
        <begin position="455"/>
        <end position="527"/>
    </location>
</feature>
<dbReference type="AlphaFoldDB" id="A0ABD6EQK6"/>
<feature type="compositionally biased region" description="Polar residues" evidence="1">
    <location>
        <begin position="496"/>
        <end position="516"/>
    </location>
</feature>
<protein>
    <submittedName>
        <fullName evidence="2">Uncharacterized protein</fullName>
    </submittedName>
</protein>
<sequence length="593" mass="66095">MDGPISSVDGVEHCFQAEVFERSVRSLNNKDVQTDENAALSPSLIRSSEHGIATNEVGDISVASSIQLSSALPTQRLHTPLRPQSVEVDEDVHQEHITHDHMPRLDSNEASLSEATSLPLDPVSVVSPEAVKVVKVDVQSTSNEEQPPADESYDESTGKFVQTDIAQFQVDEIMLKLYNLQNRRQPEVDKCCETSESLDIPKDGAIKKRHTAGLDLLNNIAMQPGKELTDQGILAVDEHQSLNDTVPLVIVSEEPECRSTQTSPFFQNHSIGTDPIEKTNLNDDNVRFLNRSMETDAWMSQIHTPECSRAVQTSFNDLTVTNEELPFPADLNEEKQSNACVDTCDMSVQTQLSMTEMKNERNLIPDRPGPSWIMDSEDDESHCENSKQDLIVQTDDSYLKIARRLDELRSKRTQFLAVYTATPLKDEHRTNSFRRRNRDSLKLWAEKPSDRKGFSLDVLRGSRRSMKRSGGRDAPTTPGVKVTHFHPSGEDIIESSEVTNPSQPSLASNSNKSLQAQREPFEKSRSIPPTFATFPLISSAKLKRKSSSPPKIQPGTVSAFIKFHERGIHNPGTLEGIRAGRTEAIDARKHSCI</sequence>
<comment type="caution">
    <text evidence="2">The sequence shown here is derived from an EMBL/GenBank/DDBJ whole genome shotgun (WGS) entry which is preliminary data.</text>
</comment>
<dbReference type="EMBL" id="JBGFUD010003286">
    <property type="protein sequence ID" value="MFH4978540.1"/>
    <property type="molecule type" value="Genomic_DNA"/>
</dbReference>
<proteinExistence type="predicted"/>